<feature type="domain" description="PKD" evidence="3">
    <location>
        <begin position="2056"/>
        <end position="2105"/>
    </location>
</feature>
<organism evidence="7 8">
    <name type="scientific">Flavobacterium stagni</name>
    <dbReference type="NCBI Taxonomy" id="2506421"/>
    <lineage>
        <taxon>Bacteria</taxon>
        <taxon>Pseudomonadati</taxon>
        <taxon>Bacteroidota</taxon>
        <taxon>Flavobacteriia</taxon>
        <taxon>Flavobacteriales</taxon>
        <taxon>Flavobacteriaceae</taxon>
        <taxon>Flavobacterium</taxon>
    </lineage>
</organism>
<proteinExistence type="predicted"/>
<dbReference type="InterPro" id="IPR007110">
    <property type="entry name" value="Ig-like_dom"/>
</dbReference>
<feature type="domain" description="Ig-like" evidence="5">
    <location>
        <begin position="1001"/>
        <end position="1079"/>
    </location>
</feature>
<keyword evidence="2" id="KW-0732">Signal</keyword>
<dbReference type="NCBIfam" id="TIGR04131">
    <property type="entry name" value="Bac_Flav_CTERM"/>
    <property type="match status" value="1"/>
</dbReference>
<dbReference type="Proteomes" id="UP000289857">
    <property type="component" value="Unassembled WGS sequence"/>
</dbReference>
<dbReference type="InterPro" id="IPR022409">
    <property type="entry name" value="PKD/Chitinase_dom"/>
</dbReference>
<dbReference type="InterPro" id="IPR035986">
    <property type="entry name" value="PKD_dom_sf"/>
</dbReference>
<evidence type="ECO:0000259" key="6">
    <source>
        <dbReference type="PROSITE" id="PS50853"/>
    </source>
</evidence>
<evidence type="ECO:0000256" key="2">
    <source>
        <dbReference type="SAM" id="SignalP"/>
    </source>
</evidence>
<reference evidence="8" key="1">
    <citation type="submission" date="2019-01" db="EMBL/GenBank/DDBJ databases">
        <title>Cytophagaceae bacterium strain CAR-16.</title>
        <authorList>
            <person name="Chen W.-M."/>
        </authorList>
    </citation>
    <scope>NUCLEOTIDE SEQUENCE [LARGE SCALE GENOMIC DNA]</scope>
    <source>
        <strain evidence="8">WWJ-16</strain>
    </source>
</reference>
<accession>A0A4Q1K6P1</accession>
<dbReference type="InterPro" id="IPR013783">
    <property type="entry name" value="Ig-like_fold"/>
</dbReference>
<keyword evidence="8" id="KW-1185">Reference proteome</keyword>
<dbReference type="InterPro" id="IPR026341">
    <property type="entry name" value="T9SS_type_B"/>
</dbReference>
<evidence type="ECO:0000259" key="4">
    <source>
        <dbReference type="PROSITE" id="PS50825"/>
    </source>
</evidence>
<dbReference type="PROSITE" id="PS50825">
    <property type="entry name" value="HYR"/>
    <property type="match status" value="1"/>
</dbReference>
<feature type="domain" description="Ig-like" evidence="5">
    <location>
        <begin position="1185"/>
        <end position="1275"/>
    </location>
</feature>
<dbReference type="Pfam" id="PF18911">
    <property type="entry name" value="PKD_4"/>
    <property type="match status" value="2"/>
</dbReference>
<feature type="chain" id="PRO_5020338775" evidence="2">
    <location>
        <begin position="22"/>
        <end position="2215"/>
    </location>
</feature>
<feature type="domain" description="Fibronectin type-III" evidence="6">
    <location>
        <begin position="901"/>
        <end position="1001"/>
    </location>
</feature>
<feature type="domain" description="PKD" evidence="3">
    <location>
        <begin position="465"/>
        <end position="526"/>
    </location>
</feature>
<dbReference type="SUPFAM" id="SSF49299">
    <property type="entry name" value="PKD domain"/>
    <property type="match status" value="4"/>
</dbReference>
<evidence type="ECO:0000259" key="3">
    <source>
        <dbReference type="PROSITE" id="PS50093"/>
    </source>
</evidence>
<dbReference type="InterPro" id="IPR000601">
    <property type="entry name" value="PKD_dom"/>
</dbReference>
<feature type="domain" description="HYR" evidence="4">
    <location>
        <begin position="531"/>
        <end position="618"/>
    </location>
</feature>
<dbReference type="PROSITE" id="PS50093">
    <property type="entry name" value="PKD"/>
    <property type="match status" value="3"/>
</dbReference>
<feature type="domain" description="PKD" evidence="3">
    <location>
        <begin position="558"/>
        <end position="621"/>
    </location>
</feature>
<dbReference type="EMBL" id="SBKN01000007">
    <property type="protein sequence ID" value="RXR21632.1"/>
    <property type="molecule type" value="Genomic_DNA"/>
</dbReference>
<gene>
    <name evidence="7" type="ORF">EQG61_11515</name>
</gene>
<dbReference type="InterPro" id="IPR025667">
    <property type="entry name" value="SprB_repeat"/>
</dbReference>
<comment type="caution">
    <text evidence="7">The sequence shown here is derived from an EMBL/GenBank/DDBJ whole genome shotgun (WGS) entry which is preliminary data.</text>
</comment>
<evidence type="ECO:0000259" key="5">
    <source>
        <dbReference type="PROSITE" id="PS50835"/>
    </source>
</evidence>
<evidence type="ECO:0000313" key="7">
    <source>
        <dbReference type="EMBL" id="RXR21632.1"/>
    </source>
</evidence>
<dbReference type="Pfam" id="PF13573">
    <property type="entry name" value="SprB"/>
    <property type="match status" value="7"/>
</dbReference>
<dbReference type="InterPro" id="IPR003961">
    <property type="entry name" value="FN3_dom"/>
</dbReference>
<evidence type="ECO:0000313" key="8">
    <source>
        <dbReference type="Proteomes" id="UP000289857"/>
    </source>
</evidence>
<protein>
    <submittedName>
        <fullName evidence="7">T9SS type B sorting domain-containing protein</fullName>
    </submittedName>
</protein>
<dbReference type="RefSeq" id="WP_129462092.1">
    <property type="nucleotide sequence ID" value="NZ_SBKN01000007.1"/>
</dbReference>
<dbReference type="InterPro" id="IPR003410">
    <property type="entry name" value="HYR_dom"/>
</dbReference>
<dbReference type="PROSITE" id="PS50853">
    <property type="entry name" value="FN3"/>
    <property type="match status" value="1"/>
</dbReference>
<keyword evidence="1" id="KW-0677">Repeat</keyword>
<dbReference type="SMART" id="SM00089">
    <property type="entry name" value="PKD"/>
    <property type="match status" value="5"/>
</dbReference>
<dbReference type="PROSITE" id="PS50835">
    <property type="entry name" value="IG_LIKE"/>
    <property type="match status" value="3"/>
</dbReference>
<feature type="domain" description="Ig-like" evidence="5">
    <location>
        <begin position="905"/>
        <end position="996"/>
    </location>
</feature>
<dbReference type="Pfam" id="PF13585">
    <property type="entry name" value="CHU_C"/>
    <property type="match status" value="1"/>
</dbReference>
<sequence>MSKFVSLCCLLVVSISGFAFNKIVFAPSATLTGGGTVCQNSTGPTLTFTGSGGVAPYTFTYTVNGGAQQTLTTTSGSSATLIAPTSTSGSFNYQLVSVSDSSTPVQTATVTGSVTVNVTPQPNGDINSDAVSGVFNGFPVFKICDNQPTLINFYNATTTPGLITGYTINWGDGSPVQSGTTWTTFSHTYAVGLWNLTYNLTSSNGCNLTKVYKVFVGNNPAVGLGNPGNTDICITSSLTFPITSTENNPPGTTYIVTFNDGSAPVTFNHPPPPNVTHTFLMTSCGVSSNIGNTIYQNSFYANIVAINPCDQSSATVVPIRISTPPVADFSLPTSNLCTNSSLCFTNTSTGGQTASNSNCTTPKIIWSVSPSTGYTISSGSLGDTFGNANTNAWTSGSSTLCLNFSIAGTYTITMTIGSRCGIDTEVKTICVGSPLTPQFTLNTTTGCAPLAVTATNSTNLANQCSPPTYLWQVTYTPAFCGTSVPNIPNQTTANATYNFTESGTYAIKLSVTNSCGTTFTTQTVTVKKPPTVSISPISNSCGTATINPVGTVTNCAPAGGTMTYAWSFPGGTPSSSTSLNPGSISYPTGGPYTVSFTATNECGTSTAATQSFTVNVEPVITNTVTNQTICSGSATTPVTLTANPSGTTFTWTATGTAGVTGFTTSGSGTTIPSQTLVTTNSNPGTVTYVVTPTFSNCVGPTFSYTVTVNPAPVISTQPVSSSVCLGGIVAPLTVSLNNTSVTPTYQWYSNTVNSTSGGTLLAGATNSSYTPPTSAVGTVYYYCLIGLTSNGCSSLTSAVASITVSPQPTITTQPLASQTVCEGATVSPFTVAYTGGLGAASYQWYVNTSPSTVGGTPIGTNSSSFTPSLFTTAGTYYYYVVISLSGSSCGMITSSVAEVIVVTDPIISSQPLTTQTQCQNTPATVLSVTASGGTGGYSYQWYSNSSNSTTGGVPLSGQTAATFTPPTTTIGTQYYYCVVSQSSVGCSVASNPASVTVVAAPTITTQPQSTTVCEGSSIAPLTVAYTNGTGTPLYQWFDANGAISGATSATYTPSSLLSGSYYCVLTFSSGGCTSITSATAVITINPLPTLAVQPLATQSICVGGTIPPLTVTYTGGVGTPTYQWYSSTTNTTTGGTPVGTNSASYTPPSFLATGTYYYYVTLSLTGAGCGVVTSTTAEVIVVPDPVVTTQPLASQTVCQNSPATVLSVQANGGLGATFSYQWYESTTNSTTSGLSLTGETNATFTPPTTTAGTFYYYCVVSQNSGNGCAVTSSVATVIVNLAPDFSAQPVSSSLCLGQTPQQLSFAVINGVGTPNYQWYSNTVNSTTGATPIGGATAATYVPPATSVGTMYYYCLVSFPSIIGGCSVITTSLAAVTINPVPVISSQNVTICSGNSFSVTPAASGSSIVPVGTTYTWSTPSFIPTGAILGAAAETSPQSMISQNLINTTTSPVDVVYTVTPISGTCVGANFTVTVTVNPAISPNEIVTNNVCFGVNTASITTNVTGGIPFTTGSPYQYNWTGPNGFSATSASINNLAPGNYQVTITDAGGCPFTASYTITEPNDLVITLDNELDVTCFNAANGSILLSINGGTGSYIFNWTRNGSFYSTNEDLVNLSPGTYVVTVTDANNCGPKTATFTITQPPPLVANLVSQTNVLCAGAATGAITVAVTGGTPNALPLDYSYSWTGPNGFTATTRDLSGIVAGVYSLQATDAQGCTVTLAVTLTENPQLQITYTTTPITCYGANDASFAVTISGGVGPYQYTWDNLSTALNQTNLAAGTYTITVTDAVGCIQITSIVIPEAPLFAVTPVVTPVSCYGANNGSIQLNFVGGIAPVSLIWSDGSTAGTTRNNLPPGVYTVTITDSKPCQIVRTFIITEPQPLVLSAQITDALNCTQPNSGAIDLIVNGGTPPYTYQWTNGATTEDLTLLTNGTYAVQVTDSRGCVQQAQYVILRPAPLAVTASIQTTFDCATHVVNQQYVALASGGVPPYTYQWSSGVISGSQGEVMTTQQEGLVTLSVVDGQGCTAQHSFTVDLTVLGYPDFSTTSTGYSTYGIFAVNDPITFTSSITGDYQNVVWDFGDGTFSNDLDPVHTYGSPGSYVVTQTVYYPFGCVYTQVITLWVEQGYFIVLPSAFTPNRDGVNDTYRPVTKRLKNVEMVIYDSWGSLIYAEKGDSLVGWDALIKNSPAENGNYYCKVTATTFTNEIIEATQTFVLIK</sequence>
<dbReference type="Gene3D" id="2.60.40.10">
    <property type="entry name" value="Immunoglobulins"/>
    <property type="match status" value="8"/>
</dbReference>
<dbReference type="OrthoDB" id="7794186at2"/>
<dbReference type="Gene3D" id="2.60.40.2700">
    <property type="match status" value="3"/>
</dbReference>
<dbReference type="Gene3D" id="2.60.40.740">
    <property type="match status" value="2"/>
</dbReference>
<feature type="signal peptide" evidence="2">
    <location>
        <begin position="1"/>
        <end position="21"/>
    </location>
</feature>
<name>A0A4Q1K6P1_9FLAO</name>
<dbReference type="Pfam" id="PF19406">
    <property type="entry name" value="PKD_5"/>
    <property type="match status" value="2"/>
</dbReference>
<evidence type="ECO:0000256" key="1">
    <source>
        <dbReference type="ARBA" id="ARBA00022737"/>
    </source>
</evidence>
<dbReference type="InterPro" id="IPR045828">
    <property type="entry name" value="PKD_Bacteroidetes"/>
</dbReference>